<organism evidence="2 3">
    <name type="scientific">Streptomyces virginiae</name>
    <name type="common">Streptomyces cinnamonensis</name>
    <dbReference type="NCBI Taxonomy" id="1961"/>
    <lineage>
        <taxon>Bacteria</taxon>
        <taxon>Bacillati</taxon>
        <taxon>Actinomycetota</taxon>
        <taxon>Actinomycetes</taxon>
        <taxon>Kitasatosporales</taxon>
        <taxon>Streptomycetaceae</taxon>
        <taxon>Streptomyces</taxon>
    </lineage>
</organism>
<sequence>MEFGILPPACTRIPYWRANQASAEQGIIRCRIVPAGVAARPHPGLGFRPKGRSRNVSDPAKGAAGGEHEGWTIREAATAEVPSLVRRDPLPSRPLSRRADCTGKRDRETIRVRKTSPVEPPTRRTCALRALAEDERVAHPDRSRGEDRGEHVQPVVVGGGDHLQDQR</sequence>
<dbReference type="Proteomes" id="UP000660554">
    <property type="component" value="Unassembled WGS sequence"/>
</dbReference>
<feature type="compositionally biased region" description="Basic and acidic residues" evidence="1">
    <location>
        <begin position="97"/>
        <end position="111"/>
    </location>
</feature>
<dbReference type="EMBL" id="BNDV01000017">
    <property type="protein sequence ID" value="GHI17771.1"/>
    <property type="molecule type" value="Genomic_DNA"/>
</dbReference>
<name>A0ABQ3NYB5_STRVG</name>
<accession>A0ABQ3NYB5</accession>
<reference evidence="3" key="1">
    <citation type="submission" date="2020-09" db="EMBL/GenBank/DDBJ databases">
        <title>Whole genome shotgun sequence of Streptomyces cinnamonensis NBRC 15873.</title>
        <authorList>
            <person name="Komaki H."/>
            <person name="Tamura T."/>
        </authorList>
    </citation>
    <scope>NUCLEOTIDE SEQUENCE [LARGE SCALE GENOMIC DNA]</scope>
    <source>
        <strain evidence="3">NBRC 15873</strain>
    </source>
</reference>
<feature type="compositionally biased region" description="Basic and acidic residues" evidence="1">
    <location>
        <begin position="131"/>
        <end position="151"/>
    </location>
</feature>
<gene>
    <name evidence="2" type="ORF">Scinn_72340</name>
</gene>
<comment type="caution">
    <text evidence="2">The sequence shown here is derived from an EMBL/GenBank/DDBJ whole genome shotgun (WGS) entry which is preliminary data.</text>
</comment>
<evidence type="ECO:0000256" key="1">
    <source>
        <dbReference type="SAM" id="MobiDB-lite"/>
    </source>
</evidence>
<evidence type="ECO:0000313" key="3">
    <source>
        <dbReference type="Proteomes" id="UP000660554"/>
    </source>
</evidence>
<evidence type="ECO:0000313" key="2">
    <source>
        <dbReference type="EMBL" id="GHI17771.1"/>
    </source>
</evidence>
<protein>
    <submittedName>
        <fullName evidence="2">Uncharacterized protein</fullName>
    </submittedName>
</protein>
<keyword evidence="3" id="KW-1185">Reference proteome</keyword>
<feature type="region of interest" description="Disordered" evidence="1">
    <location>
        <begin position="40"/>
        <end position="167"/>
    </location>
</feature>
<proteinExistence type="predicted"/>